<dbReference type="GeneID" id="19882232"/>
<accession>L2GKN8</accession>
<dbReference type="RefSeq" id="XP_007604967.1">
    <property type="nucleotide sequence ID" value="XM_007604905.1"/>
</dbReference>
<dbReference type="OrthoDB" id="2191689at2759"/>
<dbReference type="HOGENOM" id="CLU_1090000_0_0_1"/>
<dbReference type="VEuPathDB" id="MicrosporidiaDB:VICG_01521"/>
<reference evidence="2" key="1">
    <citation type="submission" date="2011-05" db="EMBL/GenBank/DDBJ databases">
        <title>The genome sequence of Vittaforma corneae strain ATCC 50505.</title>
        <authorList>
            <consortium name="The Broad Institute Genome Sequencing Platform"/>
            <person name="Cuomo C."/>
            <person name="Didier E."/>
            <person name="Bowers L."/>
            <person name="Young S.K."/>
            <person name="Zeng Q."/>
            <person name="Gargeya S."/>
            <person name="Fitzgerald M."/>
            <person name="Haas B."/>
            <person name="Abouelleil A."/>
            <person name="Alvarado L."/>
            <person name="Arachchi H.M."/>
            <person name="Berlin A."/>
            <person name="Chapman S.B."/>
            <person name="Gearin G."/>
            <person name="Goldberg J."/>
            <person name="Griggs A."/>
            <person name="Gujja S."/>
            <person name="Hansen M."/>
            <person name="Heiman D."/>
            <person name="Howarth C."/>
            <person name="Larimer J."/>
            <person name="Lui A."/>
            <person name="MacDonald P.J.P."/>
            <person name="McCowen C."/>
            <person name="Montmayeur A."/>
            <person name="Murphy C."/>
            <person name="Neiman D."/>
            <person name="Pearson M."/>
            <person name="Priest M."/>
            <person name="Roberts A."/>
            <person name="Saif S."/>
            <person name="Shea T."/>
            <person name="Sisk P."/>
            <person name="Stolte C."/>
            <person name="Sykes S."/>
            <person name="Wortman J."/>
            <person name="Nusbaum C."/>
            <person name="Birren B."/>
        </authorList>
    </citation>
    <scope>NUCLEOTIDE SEQUENCE [LARGE SCALE GENOMIC DNA]</scope>
    <source>
        <strain evidence="2">ATCC 50505</strain>
    </source>
</reference>
<dbReference type="AlphaFoldDB" id="L2GKN8"/>
<name>L2GKN8_VITCO</name>
<organism evidence="1 2">
    <name type="scientific">Vittaforma corneae (strain ATCC 50505)</name>
    <name type="common">Microsporidian parasite</name>
    <name type="synonym">Nosema corneum</name>
    <dbReference type="NCBI Taxonomy" id="993615"/>
    <lineage>
        <taxon>Eukaryota</taxon>
        <taxon>Fungi</taxon>
        <taxon>Fungi incertae sedis</taxon>
        <taxon>Microsporidia</taxon>
        <taxon>Nosematidae</taxon>
        <taxon>Vittaforma</taxon>
    </lineage>
</organism>
<sequence length="230" mass="27145">MSELEFEGNNCKHTNQIEGFCTGCGKCFEDFELQPQRPVVRSHSLYRPSMKFSIQDPMKVNDAAIMKILTPLNLKGYNSSLKNLLLTTTFKYRLKKEDKVIVALYHILKQVEFPIVISDLLKYSNLSKHKLLKIYRDTFEYVDRSRDYLRGIYERVKNFLVKRKIDHSGSFEIFYKLSDIHKCSDPKTLCLAYFLKVNKISSFIVKDIDEYDIYQVQNIRRKLKLSDLIE</sequence>
<keyword evidence="2" id="KW-1185">Reference proteome</keyword>
<proteinExistence type="predicted"/>
<protein>
    <submittedName>
        <fullName evidence="1">Uncharacterized protein</fullName>
    </submittedName>
</protein>
<dbReference type="EMBL" id="JH370144">
    <property type="protein sequence ID" value="ELA41416.1"/>
    <property type="molecule type" value="Genomic_DNA"/>
</dbReference>
<gene>
    <name evidence="1" type="ORF">VICG_01521</name>
</gene>
<dbReference type="InParanoid" id="L2GKN8"/>
<dbReference type="Proteomes" id="UP000011082">
    <property type="component" value="Unassembled WGS sequence"/>
</dbReference>
<dbReference type="OMA" id="CVESEYD"/>
<evidence type="ECO:0000313" key="2">
    <source>
        <dbReference type="Proteomes" id="UP000011082"/>
    </source>
</evidence>
<evidence type="ECO:0000313" key="1">
    <source>
        <dbReference type="EMBL" id="ELA41416.1"/>
    </source>
</evidence>